<evidence type="ECO:0000256" key="5">
    <source>
        <dbReference type="ARBA" id="ARBA00023180"/>
    </source>
</evidence>
<name>A0A915D488_9BILA</name>
<keyword evidence="2" id="KW-0645">Protease</keyword>
<dbReference type="AlphaFoldDB" id="A0A915D488"/>
<dbReference type="Pfam" id="PF05577">
    <property type="entry name" value="Peptidase_S28"/>
    <property type="match status" value="1"/>
</dbReference>
<dbReference type="GO" id="GO:0006508">
    <property type="term" value="P:proteolysis"/>
    <property type="evidence" value="ECO:0007669"/>
    <property type="project" value="UniProtKB-KW"/>
</dbReference>
<dbReference type="GO" id="GO:0008239">
    <property type="term" value="F:dipeptidyl-peptidase activity"/>
    <property type="evidence" value="ECO:0007669"/>
    <property type="project" value="TreeGrafter"/>
</dbReference>
<sequence length="185" mass="20394">MDLKPQCGAGCGCPATNLAGYKQRYFPLTRKQSFGDIISIGSYYKLCMDTFGPPITSDYIEKQVAKAQQFFGNPSDYNVSNVILPNGAFDPWSVLGTSVSIPDQHQIAIMTPGAAHCSDMYAAYDGEPIRLSETRKRVMEEVNYYLRSGLETQKTNSDSFNGAETLTYSKTITGVVLFLLITIIN</sequence>
<comment type="similarity">
    <text evidence="1">Belongs to the peptidase S28 family.</text>
</comment>
<dbReference type="InterPro" id="IPR029058">
    <property type="entry name" value="AB_hydrolase_fold"/>
</dbReference>
<evidence type="ECO:0000313" key="7">
    <source>
        <dbReference type="WBParaSite" id="jg15228"/>
    </source>
</evidence>
<evidence type="ECO:0000256" key="3">
    <source>
        <dbReference type="ARBA" id="ARBA00022729"/>
    </source>
</evidence>
<dbReference type="PANTHER" id="PTHR11010:SF101">
    <property type="entry name" value="SERINE PROTEASE F56F10.1-RELATED"/>
    <property type="match status" value="1"/>
</dbReference>
<reference evidence="7" key="1">
    <citation type="submission" date="2022-11" db="UniProtKB">
        <authorList>
            <consortium name="WormBaseParasite"/>
        </authorList>
    </citation>
    <scope>IDENTIFICATION</scope>
</reference>
<keyword evidence="6" id="KW-1185">Reference proteome</keyword>
<evidence type="ECO:0000256" key="2">
    <source>
        <dbReference type="ARBA" id="ARBA00022670"/>
    </source>
</evidence>
<protein>
    <submittedName>
        <fullName evidence="7">Uncharacterized protein</fullName>
    </submittedName>
</protein>
<proteinExistence type="inferred from homology"/>
<keyword evidence="5" id="KW-0325">Glycoprotein</keyword>
<keyword evidence="4" id="KW-0378">Hydrolase</keyword>
<evidence type="ECO:0000256" key="4">
    <source>
        <dbReference type="ARBA" id="ARBA00022801"/>
    </source>
</evidence>
<organism evidence="6 7">
    <name type="scientific">Ditylenchus dipsaci</name>
    <dbReference type="NCBI Taxonomy" id="166011"/>
    <lineage>
        <taxon>Eukaryota</taxon>
        <taxon>Metazoa</taxon>
        <taxon>Ecdysozoa</taxon>
        <taxon>Nematoda</taxon>
        <taxon>Chromadorea</taxon>
        <taxon>Rhabditida</taxon>
        <taxon>Tylenchina</taxon>
        <taxon>Tylenchomorpha</taxon>
        <taxon>Sphaerularioidea</taxon>
        <taxon>Anguinidae</taxon>
        <taxon>Anguininae</taxon>
        <taxon>Ditylenchus</taxon>
    </lineage>
</organism>
<dbReference type="Proteomes" id="UP000887574">
    <property type="component" value="Unplaced"/>
</dbReference>
<evidence type="ECO:0000256" key="1">
    <source>
        <dbReference type="ARBA" id="ARBA00011079"/>
    </source>
</evidence>
<dbReference type="Gene3D" id="3.40.50.1820">
    <property type="entry name" value="alpha/beta hydrolase"/>
    <property type="match status" value="1"/>
</dbReference>
<dbReference type="GO" id="GO:0070008">
    <property type="term" value="F:serine-type exopeptidase activity"/>
    <property type="evidence" value="ECO:0007669"/>
    <property type="project" value="InterPro"/>
</dbReference>
<accession>A0A915D488</accession>
<evidence type="ECO:0000313" key="6">
    <source>
        <dbReference type="Proteomes" id="UP000887574"/>
    </source>
</evidence>
<keyword evidence="3" id="KW-0732">Signal</keyword>
<dbReference type="PANTHER" id="PTHR11010">
    <property type="entry name" value="PROTEASE S28 PRO-X CARBOXYPEPTIDASE-RELATED"/>
    <property type="match status" value="1"/>
</dbReference>
<dbReference type="InterPro" id="IPR008758">
    <property type="entry name" value="Peptidase_S28"/>
</dbReference>
<dbReference type="WBParaSite" id="jg15228">
    <property type="protein sequence ID" value="jg15228"/>
    <property type="gene ID" value="jg15228"/>
</dbReference>